<dbReference type="Proteomes" id="UP000002669">
    <property type="component" value="Unassembled WGS sequence"/>
</dbReference>
<dbReference type="InParanoid" id="E4UUQ0"/>
<dbReference type="AlphaFoldDB" id="E4UUQ0"/>
<dbReference type="EMBL" id="DS989824">
    <property type="protein sequence ID" value="EFR01017.1"/>
    <property type="molecule type" value="Genomic_DNA"/>
</dbReference>
<keyword evidence="1" id="KW-0812">Transmembrane</keyword>
<dbReference type="GeneID" id="10029131"/>
<gene>
    <name evidence="2" type="ORF">MGYG_04019</name>
</gene>
<dbReference type="OrthoDB" id="4174403at2759"/>
<dbReference type="RefSeq" id="XP_003173847.1">
    <property type="nucleotide sequence ID" value="XM_003173799.1"/>
</dbReference>
<feature type="transmembrane region" description="Helical" evidence="1">
    <location>
        <begin position="53"/>
        <end position="81"/>
    </location>
</feature>
<evidence type="ECO:0000313" key="2">
    <source>
        <dbReference type="EMBL" id="EFR01017.1"/>
    </source>
</evidence>
<dbReference type="HOGENOM" id="CLU_068318_0_0_1"/>
<dbReference type="eggNOG" id="ENOG502TE9Q">
    <property type="taxonomic scope" value="Eukaryota"/>
</dbReference>
<evidence type="ECO:0000256" key="1">
    <source>
        <dbReference type="SAM" id="Phobius"/>
    </source>
</evidence>
<accession>E4UUQ0</accession>
<organism evidence="3">
    <name type="scientific">Arthroderma gypseum (strain ATCC MYA-4604 / CBS 118893)</name>
    <name type="common">Microsporum gypseum</name>
    <dbReference type="NCBI Taxonomy" id="535722"/>
    <lineage>
        <taxon>Eukaryota</taxon>
        <taxon>Fungi</taxon>
        <taxon>Dikarya</taxon>
        <taxon>Ascomycota</taxon>
        <taxon>Pezizomycotina</taxon>
        <taxon>Eurotiomycetes</taxon>
        <taxon>Eurotiomycetidae</taxon>
        <taxon>Onygenales</taxon>
        <taxon>Arthrodermataceae</taxon>
        <taxon>Nannizzia</taxon>
    </lineage>
</organism>
<name>E4UUQ0_ARTGP</name>
<keyword evidence="3" id="KW-1185">Reference proteome</keyword>
<evidence type="ECO:0000313" key="3">
    <source>
        <dbReference type="Proteomes" id="UP000002669"/>
    </source>
</evidence>
<protein>
    <submittedName>
        <fullName evidence="2">Uncharacterized protein</fullName>
    </submittedName>
</protein>
<sequence>MGSTNLFVLVRRVSTSLQTGTGIGRRDVQSQSPSQSQAEQEEYLAYALFMADFVLLLAAAVYVVLVVVICWKYIFAAVTMIGRSSVSRCRRAVGQVAGRHRHGHNRHGRRRGIDVEAYEGCYTPEELELEDDGGREDDNDDEENDLAELAHQPPLDDIRHSLDNIDGMDSLGISKYFDPTTGKLRLDIVHPTQTALDRMLGEKKEGHKSIAWYKALQRFSDNFILKAQAWLDKEDENDGRSKHGEASVLCDEESNKAVRRILRERAGNGGYEDAEDNMY</sequence>
<keyword evidence="1" id="KW-0472">Membrane</keyword>
<dbReference type="OMA" id="IAWYKAL"/>
<dbReference type="VEuPathDB" id="FungiDB:MGYG_04019"/>
<proteinExistence type="predicted"/>
<reference evidence="3" key="1">
    <citation type="journal article" date="2012" name="MBio">
        <title>Comparative genome analysis of Trichophyton rubrum and related dermatophytes reveals candidate genes involved in infection.</title>
        <authorList>
            <person name="Martinez D.A."/>
            <person name="Oliver B.G."/>
            <person name="Graeser Y."/>
            <person name="Goldberg J.M."/>
            <person name="Li W."/>
            <person name="Martinez-Rossi N.M."/>
            <person name="Monod M."/>
            <person name="Shelest E."/>
            <person name="Barton R.C."/>
            <person name="Birch E."/>
            <person name="Brakhage A.A."/>
            <person name="Chen Z."/>
            <person name="Gurr S.J."/>
            <person name="Heiman D."/>
            <person name="Heitman J."/>
            <person name="Kosti I."/>
            <person name="Rossi A."/>
            <person name="Saif S."/>
            <person name="Samalova M."/>
            <person name="Saunders C.W."/>
            <person name="Shea T."/>
            <person name="Summerbell R.C."/>
            <person name="Xu J."/>
            <person name="Young S."/>
            <person name="Zeng Q."/>
            <person name="Birren B.W."/>
            <person name="Cuomo C.A."/>
            <person name="White T.C."/>
        </authorList>
    </citation>
    <scope>NUCLEOTIDE SEQUENCE [LARGE SCALE GENOMIC DNA]</scope>
    <source>
        <strain evidence="3">ATCC MYA-4604 / CBS 118893</strain>
    </source>
</reference>
<keyword evidence="1" id="KW-1133">Transmembrane helix</keyword>